<evidence type="ECO:0000259" key="3">
    <source>
        <dbReference type="Pfam" id="PF25917"/>
    </source>
</evidence>
<gene>
    <name evidence="4" type="ORF">MED297_15710</name>
</gene>
<name>A4BIR6_9GAMM</name>
<accession>A4BIR6</accession>
<reference evidence="4 5" key="1">
    <citation type="submission" date="2006-02" db="EMBL/GenBank/DDBJ databases">
        <authorList>
            <person name="Pinhassi J."/>
            <person name="Pedros-Alio C."/>
            <person name="Ferriera S."/>
            <person name="Johnson J."/>
            <person name="Kravitz S."/>
            <person name="Halpern A."/>
            <person name="Remington K."/>
            <person name="Beeson K."/>
            <person name="Tran B."/>
            <person name="Rogers Y.-H."/>
            <person name="Friedman R."/>
            <person name="Venter J.C."/>
        </authorList>
    </citation>
    <scope>NUCLEOTIDE SEQUENCE [LARGE SCALE GENOMIC DNA]</scope>
    <source>
        <strain evidence="4 5">MED297</strain>
    </source>
</reference>
<proteinExistence type="inferred from homology"/>
<evidence type="ECO:0000256" key="1">
    <source>
        <dbReference type="ARBA" id="ARBA00009477"/>
    </source>
</evidence>
<dbReference type="NCBIfam" id="TIGR01730">
    <property type="entry name" value="RND_mfp"/>
    <property type="match status" value="1"/>
</dbReference>
<dbReference type="InterPro" id="IPR058625">
    <property type="entry name" value="MdtA-like_BSH"/>
</dbReference>
<dbReference type="GO" id="GO:0015562">
    <property type="term" value="F:efflux transmembrane transporter activity"/>
    <property type="evidence" value="ECO:0007669"/>
    <property type="project" value="TreeGrafter"/>
</dbReference>
<dbReference type="PANTHER" id="PTHR30469">
    <property type="entry name" value="MULTIDRUG RESISTANCE PROTEIN MDTA"/>
    <property type="match status" value="1"/>
</dbReference>
<feature type="domain" description="Multidrug resistance protein MdtA-like barrel-sandwich hybrid" evidence="3">
    <location>
        <begin position="71"/>
        <end position="193"/>
    </location>
</feature>
<dbReference type="EMBL" id="AAOE01000027">
    <property type="protein sequence ID" value="EAR08030.1"/>
    <property type="molecule type" value="Genomic_DNA"/>
</dbReference>
<keyword evidence="5" id="KW-1185">Reference proteome</keyword>
<dbReference type="Proteomes" id="UP000005953">
    <property type="component" value="Unassembled WGS sequence"/>
</dbReference>
<dbReference type="AlphaFoldDB" id="A4BIR6"/>
<keyword evidence="2" id="KW-1133">Transmembrane helix</keyword>
<evidence type="ECO:0000313" key="5">
    <source>
        <dbReference type="Proteomes" id="UP000005953"/>
    </source>
</evidence>
<keyword evidence="2" id="KW-0812">Transmembrane</keyword>
<dbReference type="OrthoDB" id="9806939at2"/>
<protein>
    <submittedName>
        <fullName evidence="4">Efflux transporter, RND family, MFP subunit</fullName>
    </submittedName>
</protein>
<dbReference type="Gene3D" id="2.40.30.170">
    <property type="match status" value="1"/>
</dbReference>
<dbReference type="InterPro" id="IPR006143">
    <property type="entry name" value="RND_pump_MFP"/>
</dbReference>
<dbReference type="HOGENOM" id="CLU_018816_0_1_6"/>
<comment type="similarity">
    <text evidence="1">Belongs to the membrane fusion protein (MFP) (TC 8.A.1) family.</text>
</comment>
<dbReference type="SUPFAM" id="SSF111369">
    <property type="entry name" value="HlyD-like secretion proteins"/>
    <property type="match status" value="1"/>
</dbReference>
<dbReference type="RefSeq" id="WP_008043300.1">
    <property type="nucleotide sequence ID" value="NZ_CH724150.1"/>
</dbReference>
<dbReference type="GO" id="GO:1990281">
    <property type="term" value="C:efflux pump complex"/>
    <property type="evidence" value="ECO:0007669"/>
    <property type="project" value="TreeGrafter"/>
</dbReference>
<dbReference type="Gene3D" id="2.40.50.100">
    <property type="match status" value="1"/>
</dbReference>
<evidence type="ECO:0000256" key="2">
    <source>
        <dbReference type="SAM" id="Phobius"/>
    </source>
</evidence>
<dbReference type="Pfam" id="PF25917">
    <property type="entry name" value="BSH_RND"/>
    <property type="match status" value="1"/>
</dbReference>
<evidence type="ECO:0000313" key="4">
    <source>
        <dbReference type="EMBL" id="EAR08030.1"/>
    </source>
</evidence>
<organism evidence="4 5">
    <name type="scientific">Reinekea blandensis MED297</name>
    <dbReference type="NCBI Taxonomy" id="314283"/>
    <lineage>
        <taxon>Bacteria</taxon>
        <taxon>Pseudomonadati</taxon>
        <taxon>Pseudomonadota</taxon>
        <taxon>Gammaproteobacteria</taxon>
        <taxon>Oceanospirillales</taxon>
        <taxon>Saccharospirillaceae</taxon>
        <taxon>Reinekea</taxon>
    </lineage>
</organism>
<keyword evidence="2" id="KW-0472">Membrane</keyword>
<feature type="transmembrane region" description="Helical" evidence="2">
    <location>
        <begin position="7"/>
        <end position="25"/>
    </location>
</feature>
<dbReference type="Gene3D" id="1.10.287.470">
    <property type="entry name" value="Helix hairpin bin"/>
    <property type="match status" value="1"/>
</dbReference>
<dbReference type="PANTHER" id="PTHR30469:SF29">
    <property type="entry name" value="BLR2860 PROTEIN"/>
    <property type="match status" value="1"/>
</dbReference>
<dbReference type="STRING" id="314283.MED297_15710"/>
<comment type="caution">
    <text evidence="4">The sequence shown here is derived from an EMBL/GenBank/DDBJ whole genome shotgun (WGS) entry which is preliminary data.</text>
</comment>
<sequence length="362" mass="38998">MSKHRLAGPAIAIVITIIFVIWMLSGQTGENSTPTTSQAEKSLLASVQVVTSTSRPVEQSLEINGITEARRAVSIRSEASGKVTSLQKRQGDSVGAGDVIAQLDLQDLPARLTQAEAYENQTRLEYEGAVKLRNQGLQNETTVARALATYEQAKAQLAGLRLQRNHTTVRAPFAGRLENMDLELGSFVSQGERIADVYDYSQLTFVGAVAEKDIRTVSLGQTATVQLITGESLPARVSFIGSVANPATRTFPVELTTETASRQLSGITSTGIIALDDTAGHHISPALLYINDDGEMGLKVLNENDQVEFRPVEIIRSGTDGVWVSGLSDREKIIIVGQGFVTEGDETIPTYRDFNPDVAVGL</sequence>